<keyword evidence="3" id="KW-1185">Reference proteome</keyword>
<dbReference type="OrthoDB" id="5419754at2"/>
<proteinExistence type="predicted"/>
<dbReference type="InterPro" id="IPR029063">
    <property type="entry name" value="SAM-dependent_MTases_sf"/>
</dbReference>
<evidence type="ECO:0000259" key="1">
    <source>
        <dbReference type="Pfam" id="PF08241"/>
    </source>
</evidence>
<dbReference type="RefSeq" id="WP_072659957.1">
    <property type="nucleotide sequence ID" value="NZ_BDFD01000013.1"/>
</dbReference>
<feature type="domain" description="Methyltransferase type 11" evidence="1">
    <location>
        <begin position="49"/>
        <end position="143"/>
    </location>
</feature>
<evidence type="ECO:0000313" key="3">
    <source>
        <dbReference type="Proteomes" id="UP000231632"/>
    </source>
</evidence>
<evidence type="ECO:0000313" key="2">
    <source>
        <dbReference type="EMBL" id="GAV20653.1"/>
    </source>
</evidence>
<name>A0A1L8CP39_9PROT</name>
<gene>
    <name evidence="2" type="ORF">MMIC_P1625</name>
</gene>
<protein>
    <recommendedName>
        <fullName evidence="1">Methyltransferase type 11 domain-containing protein</fullName>
    </recommendedName>
</protein>
<organism evidence="2 3">
    <name type="scientific">Mariprofundus micogutta</name>
    <dbReference type="NCBI Taxonomy" id="1921010"/>
    <lineage>
        <taxon>Bacteria</taxon>
        <taxon>Pseudomonadati</taxon>
        <taxon>Pseudomonadota</taxon>
        <taxon>Candidatius Mariprofundia</taxon>
        <taxon>Mariprofundales</taxon>
        <taxon>Mariprofundaceae</taxon>
        <taxon>Mariprofundus</taxon>
    </lineage>
</organism>
<dbReference type="STRING" id="1921010.MMIC_P1625"/>
<comment type="caution">
    <text evidence="2">The sequence shown here is derived from an EMBL/GenBank/DDBJ whole genome shotgun (WGS) entry which is preliminary data.</text>
</comment>
<dbReference type="InterPro" id="IPR013216">
    <property type="entry name" value="Methyltransf_11"/>
</dbReference>
<accession>A0A1L8CP39</accession>
<reference evidence="2 3" key="1">
    <citation type="journal article" date="2017" name="Arch. Microbiol.">
        <title>Mariprofundus micogutta sp. nov., a novel iron-oxidizing zetaproteobacterium isolated from a deep-sea hydrothermal field at the Bayonnaise knoll of the Izu-Ogasawara arc, and a description of Mariprofundales ord. nov. and Zetaproteobacteria classis nov.</title>
        <authorList>
            <person name="Makita H."/>
            <person name="Tanaka E."/>
            <person name="Mitsunobu S."/>
            <person name="Miyazaki M."/>
            <person name="Nunoura T."/>
            <person name="Uematsu K."/>
            <person name="Takaki Y."/>
            <person name="Nishi S."/>
            <person name="Shimamura S."/>
            <person name="Takai K."/>
        </authorList>
    </citation>
    <scope>NUCLEOTIDE SEQUENCE [LARGE SCALE GENOMIC DNA]</scope>
    <source>
        <strain evidence="2 3">ET2</strain>
    </source>
</reference>
<dbReference type="Gene3D" id="3.40.50.150">
    <property type="entry name" value="Vaccinia Virus protein VP39"/>
    <property type="match status" value="1"/>
</dbReference>
<dbReference type="SUPFAM" id="SSF53335">
    <property type="entry name" value="S-adenosyl-L-methionine-dependent methyltransferases"/>
    <property type="match status" value="1"/>
</dbReference>
<sequence>MTTPNQHWNKIFSSKTDPDLGWYEGDASQTLKFLDLIPLGEAVTIFLPGAGTSVLVDELLARGHKLILNDISDEALNKLKSRIGMNDRIIWLHHDISKPLSDDLPQADIWIDRAVLHFLLEETAIQGYFANLHSAIHKGGYALLAEFSTSGAPKCAGLELHLYSVEEMAERMGVEFKLVTHENFTFINPFGDPRPYIYALFRKYDG</sequence>
<dbReference type="Pfam" id="PF08241">
    <property type="entry name" value="Methyltransf_11"/>
    <property type="match status" value="1"/>
</dbReference>
<dbReference type="GO" id="GO:0008757">
    <property type="term" value="F:S-adenosylmethionine-dependent methyltransferase activity"/>
    <property type="evidence" value="ECO:0007669"/>
    <property type="project" value="InterPro"/>
</dbReference>
<dbReference type="EMBL" id="BDFD01000013">
    <property type="protein sequence ID" value="GAV20653.1"/>
    <property type="molecule type" value="Genomic_DNA"/>
</dbReference>
<dbReference type="Proteomes" id="UP000231632">
    <property type="component" value="Unassembled WGS sequence"/>
</dbReference>
<dbReference type="AlphaFoldDB" id="A0A1L8CP39"/>